<evidence type="ECO:0000256" key="5">
    <source>
        <dbReference type="ARBA" id="ARBA00023004"/>
    </source>
</evidence>
<name>A0A7N0TZ48_KALFE</name>
<feature type="domain" description="Cytochrome b5 heme-binding" evidence="9">
    <location>
        <begin position="5"/>
        <end position="81"/>
    </location>
</feature>
<feature type="transmembrane region" description="Helical" evidence="8">
    <location>
        <begin position="107"/>
        <end position="126"/>
    </location>
</feature>
<keyword evidence="2 8" id="KW-0349">Heme</keyword>
<dbReference type="SMART" id="SM01117">
    <property type="entry name" value="Cyt-b5"/>
    <property type="match status" value="1"/>
</dbReference>
<dbReference type="Proteomes" id="UP000594263">
    <property type="component" value="Unplaced"/>
</dbReference>
<dbReference type="PROSITE" id="PS50255">
    <property type="entry name" value="CYTOCHROME_B5_2"/>
    <property type="match status" value="1"/>
</dbReference>
<organism evidence="10 11">
    <name type="scientific">Kalanchoe fedtschenkoi</name>
    <name type="common">Lavender scallops</name>
    <name type="synonym">South American air plant</name>
    <dbReference type="NCBI Taxonomy" id="63787"/>
    <lineage>
        <taxon>Eukaryota</taxon>
        <taxon>Viridiplantae</taxon>
        <taxon>Streptophyta</taxon>
        <taxon>Embryophyta</taxon>
        <taxon>Tracheophyta</taxon>
        <taxon>Spermatophyta</taxon>
        <taxon>Magnoliopsida</taxon>
        <taxon>eudicotyledons</taxon>
        <taxon>Gunneridae</taxon>
        <taxon>Pentapetalae</taxon>
        <taxon>Saxifragales</taxon>
        <taxon>Crassulaceae</taxon>
        <taxon>Kalanchoe</taxon>
    </lineage>
</organism>
<accession>A0A7N0TZ48</accession>
<sequence>MAPASKVHTFDDVSRHDQLNDCWLIIAGKVYDVTSFMEEHPGGDQILLSAAAKDATEDFEDIGHSDAAREQMETFCVGTIDRSTIPKNRSRVPPKHMNYNKVKATDFVAQILLLLVPLMILGLASFPR</sequence>
<dbReference type="PANTHER" id="PTHR19359">
    <property type="entry name" value="CYTOCHROME B5"/>
    <property type="match status" value="1"/>
</dbReference>
<comment type="subcellular location">
    <subcellularLocation>
        <location evidence="1">Membrane</location>
    </subcellularLocation>
</comment>
<dbReference type="FunFam" id="3.10.120.10:FF:000002">
    <property type="entry name" value="Cytochrome b5 type B"/>
    <property type="match status" value="1"/>
</dbReference>
<evidence type="ECO:0000313" key="10">
    <source>
        <dbReference type="EnsemblPlants" id="Kaladp0048s0604.1.v1.1.CDS.1"/>
    </source>
</evidence>
<evidence type="ECO:0000256" key="7">
    <source>
        <dbReference type="ARBA" id="ARBA00038168"/>
    </source>
</evidence>
<dbReference type="PROSITE" id="PS00191">
    <property type="entry name" value="CYTOCHROME_B5_1"/>
    <property type="match status" value="1"/>
</dbReference>
<dbReference type="OMA" id="ICTSIYA"/>
<evidence type="ECO:0000256" key="3">
    <source>
        <dbReference type="ARBA" id="ARBA00022692"/>
    </source>
</evidence>
<keyword evidence="5 8" id="KW-0408">Iron</keyword>
<protein>
    <recommendedName>
        <fullName evidence="9">Cytochrome b5 heme-binding domain-containing protein</fullName>
    </recommendedName>
</protein>
<evidence type="ECO:0000313" key="11">
    <source>
        <dbReference type="Proteomes" id="UP000594263"/>
    </source>
</evidence>
<keyword evidence="3 8" id="KW-0812">Transmembrane</keyword>
<evidence type="ECO:0000256" key="6">
    <source>
        <dbReference type="ARBA" id="ARBA00023136"/>
    </source>
</evidence>
<dbReference type="GO" id="GO:0046872">
    <property type="term" value="F:metal ion binding"/>
    <property type="evidence" value="ECO:0007669"/>
    <property type="project" value="UniProtKB-UniRule"/>
</dbReference>
<dbReference type="PRINTS" id="PR00363">
    <property type="entry name" value="CYTOCHROMEB5"/>
</dbReference>
<evidence type="ECO:0000259" key="9">
    <source>
        <dbReference type="PROSITE" id="PS50255"/>
    </source>
</evidence>
<dbReference type="AlphaFoldDB" id="A0A7N0TZ48"/>
<dbReference type="Gene3D" id="3.10.120.10">
    <property type="entry name" value="Cytochrome b5-like heme/steroid binding domain"/>
    <property type="match status" value="1"/>
</dbReference>
<dbReference type="Pfam" id="PF00173">
    <property type="entry name" value="Cyt-b5"/>
    <property type="match status" value="1"/>
</dbReference>
<dbReference type="InterPro" id="IPR001199">
    <property type="entry name" value="Cyt_B5-like_heme/steroid-bd"/>
</dbReference>
<keyword evidence="6 8" id="KW-0472">Membrane</keyword>
<comment type="similarity">
    <text evidence="7 8">Belongs to the cytochrome b5 family.</text>
</comment>
<evidence type="ECO:0000256" key="1">
    <source>
        <dbReference type="ARBA" id="ARBA00004370"/>
    </source>
</evidence>
<dbReference type="GO" id="GO:0020037">
    <property type="term" value="F:heme binding"/>
    <property type="evidence" value="ECO:0007669"/>
    <property type="project" value="UniProtKB-UniRule"/>
</dbReference>
<evidence type="ECO:0000256" key="2">
    <source>
        <dbReference type="ARBA" id="ARBA00022617"/>
    </source>
</evidence>
<dbReference type="InterPro" id="IPR036400">
    <property type="entry name" value="Cyt_B5-like_heme/steroid_sf"/>
</dbReference>
<dbReference type="PANTHER" id="PTHR19359:SF144">
    <property type="entry name" value="CYTOCHROME B5"/>
    <property type="match status" value="1"/>
</dbReference>
<dbReference type="InterPro" id="IPR018506">
    <property type="entry name" value="Cyt_B5_heme-BS"/>
</dbReference>
<dbReference type="Gramene" id="Kaladp0048s0604.1.v1.1">
    <property type="protein sequence ID" value="Kaladp0048s0604.1.v1.1.CDS.1"/>
    <property type="gene ID" value="Kaladp0048s0604.v1.1"/>
</dbReference>
<dbReference type="EnsemblPlants" id="Kaladp0048s0604.1.v1.1">
    <property type="protein sequence ID" value="Kaladp0048s0604.1.v1.1.CDS.1"/>
    <property type="gene ID" value="Kaladp0048s0604.v1.1"/>
</dbReference>
<dbReference type="GO" id="GO:0016020">
    <property type="term" value="C:membrane"/>
    <property type="evidence" value="ECO:0007669"/>
    <property type="project" value="UniProtKB-SubCell"/>
</dbReference>
<keyword evidence="4 8" id="KW-0479">Metal-binding</keyword>
<reference evidence="10" key="1">
    <citation type="submission" date="2021-01" db="UniProtKB">
        <authorList>
            <consortium name="EnsemblPlants"/>
        </authorList>
    </citation>
    <scope>IDENTIFICATION</scope>
</reference>
<dbReference type="SUPFAM" id="SSF55856">
    <property type="entry name" value="Cytochrome b5-like heme/steroid binding domain"/>
    <property type="match status" value="1"/>
</dbReference>
<evidence type="ECO:0000256" key="4">
    <source>
        <dbReference type="ARBA" id="ARBA00022723"/>
    </source>
</evidence>
<keyword evidence="8" id="KW-1133">Transmembrane helix</keyword>
<evidence type="ECO:0000256" key="8">
    <source>
        <dbReference type="RuleBase" id="RU362121"/>
    </source>
</evidence>
<keyword evidence="11" id="KW-1185">Reference proteome</keyword>
<dbReference type="InterPro" id="IPR050668">
    <property type="entry name" value="Cytochrome_b5"/>
</dbReference>
<proteinExistence type="inferred from homology"/>